<name>A0ABU1QHR0_9BACL</name>
<dbReference type="RefSeq" id="WP_256026481.1">
    <property type="nucleotide sequence ID" value="NZ_JAVDUG010000004.1"/>
</dbReference>
<dbReference type="Pfam" id="PF07833">
    <property type="entry name" value="Cu_amine_oxidN1"/>
    <property type="match status" value="1"/>
</dbReference>
<proteinExistence type="predicted"/>
<evidence type="ECO:0000313" key="4">
    <source>
        <dbReference type="Proteomes" id="UP001266807"/>
    </source>
</evidence>
<gene>
    <name evidence="3" type="ORF">J2W98_003412</name>
</gene>
<dbReference type="InterPro" id="IPR036582">
    <property type="entry name" value="Mao_N_sf"/>
</dbReference>
<feature type="signal peptide" evidence="1">
    <location>
        <begin position="1"/>
        <end position="25"/>
    </location>
</feature>
<evidence type="ECO:0000313" key="3">
    <source>
        <dbReference type="EMBL" id="MDR6779132.1"/>
    </source>
</evidence>
<dbReference type="SUPFAM" id="SSF55383">
    <property type="entry name" value="Copper amine oxidase, domain N"/>
    <property type="match status" value="1"/>
</dbReference>
<protein>
    <recommendedName>
        <fullName evidence="2">Copper amine oxidase-like N-terminal domain-containing protein</fullName>
    </recommendedName>
</protein>
<keyword evidence="4" id="KW-1185">Reference proteome</keyword>
<evidence type="ECO:0000259" key="2">
    <source>
        <dbReference type="Pfam" id="PF07833"/>
    </source>
</evidence>
<dbReference type="Gene3D" id="3.30.457.10">
    <property type="entry name" value="Copper amine oxidase-like, N-terminal domain"/>
    <property type="match status" value="1"/>
</dbReference>
<dbReference type="Proteomes" id="UP001266807">
    <property type="component" value="Unassembled WGS sequence"/>
</dbReference>
<comment type="caution">
    <text evidence="3">The sequence shown here is derived from an EMBL/GenBank/DDBJ whole genome shotgun (WGS) entry which is preliminary data.</text>
</comment>
<feature type="domain" description="Copper amine oxidase-like N-terminal" evidence="2">
    <location>
        <begin position="36"/>
        <end position="112"/>
    </location>
</feature>
<evidence type="ECO:0000256" key="1">
    <source>
        <dbReference type="SAM" id="SignalP"/>
    </source>
</evidence>
<dbReference type="InterPro" id="IPR012854">
    <property type="entry name" value="Cu_amine_oxidase-like_N"/>
</dbReference>
<keyword evidence="1" id="KW-0732">Signal</keyword>
<reference evidence="3 4" key="1">
    <citation type="submission" date="2023-07" db="EMBL/GenBank/DDBJ databases">
        <title>Sorghum-associated microbial communities from plants grown in Nebraska, USA.</title>
        <authorList>
            <person name="Schachtman D."/>
        </authorList>
    </citation>
    <scope>NUCLEOTIDE SEQUENCE [LARGE SCALE GENOMIC DNA]</scope>
    <source>
        <strain evidence="3 4">BE143</strain>
    </source>
</reference>
<feature type="chain" id="PRO_5046353217" description="Copper amine oxidase-like N-terminal domain-containing protein" evidence="1">
    <location>
        <begin position="26"/>
        <end position="142"/>
    </location>
</feature>
<accession>A0ABU1QHR0</accession>
<organism evidence="3 4">
    <name type="scientific">Paenibacillus peoriae</name>
    <dbReference type="NCBI Taxonomy" id="59893"/>
    <lineage>
        <taxon>Bacteria</taxon>
        <taxon>Bacillati</taxon>
        <taxon>Bacillota</taxon>
        <taxon>Bacilli</taxon>
        <taxon>Bacillales</taxon>
        <taxon>Paenibacillaceae</taxon>
        <taxon>Paenibacillus</taxon>
    </lineage>
</organism>
<dbReference type="EMBL" id="JAVDUG010000004">
    <property type="protein sequence ID" value="MDR6779132.1"/>
    <property type="molecule type" value="Genomic_DNA"/>
</dbReference>
<sequence length="142" mass="15120">MNTFSKAALATTISFSMLASGVSGASGAASKSIIMQVNNVPLPGDVDLYVQNGSTLVALNMIRSIPGVTINWNNTSKTVTVDNNGTKSTLVAGKKETMVGDKKVTLPTSSVMKMVVLWYRCVSLQMRPVLKCTGMLQIVQFT</sequence>